<comment type="caution">
    <text evidence="1">The sequence shown here is derived from an EMBL/GenBank/DDBJ whole genome shotgun (WGS) entry which is preliminary data.</text>
</comment>
<name>A0A2A2JXV7_9BILA</name>
<accession>A0A2A2JXV7</accession>
<evidence type="ECO:0000313" key="1">
    <source>
        <dbReference type="EMBL" id="PAV66389.1"/>
    </source>
</evidence>
<sequence length="134" mass="14793">MNVVGGYWHPTLGFKVIGDFPSDDAGEWLEAAYFDLTCKAWEDFGTNEQGKRVMVATTALTPMGVRAIVFLLRATDDDEGVAVAFIHPKQVGDQLHLAGEGLHRQLRAGVDRRTVLHFIHELAAHAKVVREALL</sequence>
<dbReference type="EMBL" id="LIAE01010104">
    <property type="protein sequence ID" value="PAV66389.1"/>
    <property type="molecule type" value="Genomic_DNA"/>
</dbReference>
<evidence type="ECO:0000313" key="2">
    <source>
        <dbReference type="Proteomes" id="UP000218231"/>
    </source>
</evidence>
<dbReference type="AlphaFoldDB" id="A0A2A2JXV7"/>
<dbReference type="Proteomes" id="UP000218231">
    <property type="component" value="Unassembled WGS sequence"/>
</dbReference>
<reference evidence="1 2" key="1">
    <citation type="journal article" date="2017" name="Curr. Biol.">
        <title>Genome architecture and evolution of a unichromosomal asexual nematode.</title>
        <authorList>
            <person name="Fradin H."/>
            <person name="Zegar C."/>
            <person name="Gutwein M."/>
            <person name="Lucas J."/>
            <person name="Kovtun M."/>
            <person name="Corcoran D."/>
            <person name="Baugh L.R."/>
            <person name="Kiontke K."/>
            <person name="Gunsalus K."/>
            <person name="Fitch D.H."/>
            <person name="Piano F."/>
        </authorList>
    </citation>
    <scope>NUCLEOTIDE SEQUENCE [LARGE SCALE GENOMIC DNA]</scope>
    <source>
        <strain evidence="1">PF1309</strain>
    </source>
</reference>
<gene>
    <name evidence="1" type="ORF">WR25_15770</name>
</gene>
<organism evidence="1 2">
    <name type="scientific">Diploscapter pachys</name>
    <dbReference type="NCBI Taxonomy" id="2018661"/>
    <lineage>
        <taxon>Eukaryota</taxon>
        <taxon>Metazoa</taxon>
        <taxon>Ecdysozoa</taxon>
        <taxon>Nematoda</taxon>
        <taxon>Chromadorea</taxon>
        <taxon>Rhabditida</taxon>
        <taxon>Rhabditina</taxon>
        <taxon>Rhabditomorpha</taxon>
        <taxon>Rhabditoidea</taxon>
        <taxon>Rhabditidae</taxon>
        <taxon>Diploscapter</taxon>
    </lineage>
</organism>
<protein>
    <submittedName>
        <fullName evidence="1">Uncharacterized protein</fullName>
    </submittedName>
</protein>
<keyword evidence="2" id="KW-1185">Reference proteome</keyword>
<proteinExistence type="predicted"/>